<dbReference type="Proteomes" id="UP000595446">
    <property type="component" value="Chromosome"/>
</dbReference>
<evidence type="ECO:0000256" key="7">
    <source>
        <dbReference type="ARBA" id="ARBA00023717"/>
    </source>
</evidence>
<dbReference type="InterPro" id="IPR001753">
    <property type="entry name" value="Enoyl-CoA_hydra/iso"/>
</dbReference>
<dbReference type="EMBL" id="AP024237">
    <property type="protein sequence ID" value="BCO36244.1"/>
    <property type="molecule type" value="Genomic_DNA"/>
</dbReference>
<dbReference type="RefSeq" id="WP_048893715.1">
    <property type="nucleotide sequence ID" value="NZ_AP024237.1"/>
</dbReference>
<gene>
    <name evidence="9" type="ORF">MHEC_26770</name>
</gene>
<evidence type="ECO:0000256" key="8">
    <source>
        <dbReference type="RuleBase" id="RU003707"/>
    </source>
</evidence>
<dbReference type="Pfam" id="PF00378">
    <property type="entry name" value="ECH_1"/>
    <property type="match status" value="1"/>
</dbReference>
<evidence type="ECO:0000256" key="4">
    <source>
        <dbReference type="ARBA" id="ARBA00023098"/>
    </source>
</evidence>
<comment type="catalytic activity">
    <reaction evidence="6">
        <text>a (3S)-3-hydroxyacyl-CoA = a (2E)-enoyl-CoA + H2O</text>
        <dbReference type="Rhea" id="RHEA:16105"/>
        <dbReference type="ChEBI" id="CHEBI:15377"/>
        <dbReference type="ChEBI" id="CHEBI:57318"/>
        <dbReference type="ChEBI" id="CHEBI:58856"/>
        <dbReference type="EC" id="4.2.1.17"/>
    </reaction>
</comment>
<keyword evidence="4" id="KW-0443">Lipid metabolism</keyword>
<reference evidence="9 10" key="1">
    <citation type="submission" date="2020-12" db="EMBL/GenBank/DDBJ databases">
        <title>Complete genome sequence of Mycobacterium heckeshornense JCM 15655T, closely related to a pathogenic non-tuberculous mycobacterial species Mycobacterium xenopi.</title>
        <authorList>
            <person name="Yoshida M."/>
            <person name="Fukano H."/>
            <person name="Asakura T."/>
            <person name="Suzuki M."/>
            <person name="Hoshino Y."/>
        </authorList>
    </citation>
    <scope>NUCLEOTIDE SEQUENCE [LARGE SCALE GENOMIC DNA]</scope>
    <source>
        <strain evidence="9 10">JCM 15655</strain>
    </source>
</reference>
<accession>A0A2I3EIT8</accession>
<evidence type="ECO:0000313" key="9">
    <source>
        <dbReference type="EMBL" id="BCO36244.1"/>
    </source>
</evidence>
<proteinExistence type="inferred from homology"/>
<dbReference type="SUPFAM" id="SSF52096">
    <property type="entry name" value="ClpP/crotonase"/>
    <property type="match status" value="1"/>
</dbReference>
<keyword evidence="10" id="KW-1185">Reference proteome</keyword>
<dbReference type="CDD" id="cd06558">
    <property type="entry name" value="crotonase-like"/>
    <property type="match status" value="1"/>
</dbReference>
<dbReference type="InterPro" id="IPR014748">
    <property type="entry name" value="Enoyl-CoA_hydra_C"/>
</dbReference>
<keyword evidence="5" id="KW-0456">Lyase</keyword>
<dbReference type="OrthoDB" id="9777711at2"/>
<name>A0A2I3EIT8_9MYCO</name>
<keyword evidence="3" id="KW-0276">Fatty acid metabolism</keyword>
<comment type="function">
    <text evidence="1">Could possibly oxidize fatty acids using specific components.</text>
</comment>
<dbReference type="GO" id="GO:0006635">
    <property type="term" value="P:fatty acid beta-oxidation"/>
    <property type="evidence" value="ECO:0007669"/>
    <property type="project" value="TreeGrafter"/>
</dbReference>
<comment type="catalytic activity">
    <reaction evidence="7">
        <text>a 4-saturated-(3S)-3-hydroxyacyl-CoA = a (3E)-enoyl-CoA + H2O</text>
        <dbReference type="Rhea" id="RHEA:20724"/>
        <dbReference type="ChEBI" id="CHEBI:15377"/>
        <dbReference type="ChEBI" id="CHEBI:58521"/>
        <dbReference type="ChEBI" id="CHEBI:137480"/>
        <dbReference type="EC" id="4.2.1.17"/>
    </reaction>
</comment>
<dbReference type="PANTHER" id="PTHR11941:SF130">
    <property type="entry name" value="ENOYL-COA HYDRATASE ECHA12-RELATED"/>
    <property type="match status" value="1"/>
</dbReference>
<dbReference type="PANTHER" id="PTHR11941">
    <property type="entry name" value="ENOYL-COA HYDRATASE-RELATED"/>
    <property type="match status" value="1"/>
</dbReference>
<protein>
    <submittedName>
        <fullName evidence="9">Enoyl-CoA hydratase</fullName>
    </submittedName>
</protein>
<organism evidence="9 10">
    <name type="scientific">Mycobacterium heckeshornense</name>
    <dbReference type="NCBI Taxonomy" id="110505"/>
    <lineage>
        <taxon>Bacteria</taxon>
        <taxon>Bacillati</taxon>
        <taxon>Actinomycetota</taxon>
        <taxon>Actinomycetes</taxon>
        <taxon>Mycobacteriales</taxon>
        <taxon>Mycobacteriaceae</taxon>
        <taxon>Mycobacterium</taxon>
    </lineage>
</organism>
<dbReference type="STRING" id="110505.ACT16_22730"/>
<dbReference type="Gene3D" id="1.10.12.10">
    <property type="entry name" value="Lyase 2-enoyl-coa Hydratase, Chain A, domain 2"/>
    <property type="match status" value="1"/>
</dbReference>
<comment type="similarity">
    <text evidence="2 8">Belongs to the enoyl-CoA hydratase/isomerase family.</text>
</comment>
<evidence type="ECO:0000256" key="3">
    <source>
        <dbReference type="ARBA" id="ARBA00022832"/>
    </source>
</evidence>
<dbReference type="AlphaFoldDB" id="A0A2I3EIT8"/>
<evidence type="ECO:0000256" key="1">
    <source>
        <dbReference type="ARBA" id="ARBA00002994"/>
    </source>
</evidence>
<evidence type="ECO:0000256" key="6">
    <source>
        <dbReference type="ARBA" id="ARBA00023709"/>
    </source>
</evidence>
<evidence type="ECO:0000256" key="5">
    <source>
        <dbReference type="ARBA" id="ARBA00023239"/>
    </source>
</evidence>
<dbReference type="Gene3D" id="3.90.226.10">
    <property type="entry name" value="2-enoyl-CoA Hydratase, Chain A, domain 1"/>
    <property type="match status" value="1"/>
</dbReference>
<sequence>MSSTELGAEPASEKIDPAVLTEYPADGVTVLRLNRPQRLNAINSELIDSLLDAVDAVRRDRHCRAVVLTGAGRGFCAGADLEGYGTPRGWEDPRELRLNYAVQEHLATAVTSLTDLPVPVIAAVNGPAAGGGMALAVAADIRIMSTRASFNVAFVKVGLSGCDLGLSWLLPRTIGTGRAFELMLTGRKVDADEAVQIGLANRVVAEDRLIDEALETAALMAANSPWGVRMTKQVMWSQLEVGSLRAGMELENRTQVLSTYTGDVAEAMAAFQERRPPRWT</sequence>
<evidence type="ECO:0000313" key="10">
    <source>
        <dbReference type="Proteomes" id="UP000595446"/>
    </source>
</evidence>
<dbReference type="GO" id="GO:0004300">
    <property type="term" value="F:enoyl-CoA hydratase activity"/>
    <property type="evidence" value="ECO:0007669"/>
    <property type="project" value="UniProtKB-EC"/>
</dbReference>
<dbReference type="InterPro" id="IPR029045">
    <property type="entry name" value="ClpP/crotonase-like_dom_sf"/>
</dbReference>
<dbReference type="InterPro" id="IPR018376">
    <property type="entry name" value="Enoyl-CoA_hyd/isom_CS"/>
</dbReference>
<dbReference type="PROSITE" id="PS00166">
    <property type="entry name" value="ENOYL_COA_HYDRATASE"/>
    <property type="match status" value="1"/>
</dbReference>
<evidence type="ECO:0000256" key="2">
    <source>
        <dbReference type="ARBA" id="ARBA00005254"/>
    </source>
</evidence>